<protein>
    <recommendedName>
        <fullName evidence="3">Cadherin-like domain-containing protein</fullName>
    </recommendedName>
</protein>
<dbReference type="HOGENOM" id="CLU_2511103_0_0_7"/>
<dbReference type="Pfam" id="PF17963">
    <property type="entry name" value="Big_9"/>
    <property type="match status" value="1"/>
</dbReference>
<gene>
    <name evidence="1" type="ordered locus">STAUR_2008</name>
</gene>
<accession>E3FWU9</accession>
<dbReference type="Gene3D" id="2.60.40.3440">
    <property type="match status" value="1"/>
</dbReference>
<evidence type="ECO:0000313" key="2">
    <source>
        <dbReference type="Proteomes" id="UP000001351"/>
    </source>
</evidence>
<dbReference type="Proteomes" id="UP000001351">
    <property type="component" value="Chromosome"/>
</dbReference>
<dbReference type="AlphaFoldDB" id="E3FWU9"/>
<dbReference type="STRING" id="378806.STAUR_2008"/>
<name>E3FWU9_STIAD</name>
<dbReference type="KEGG" id="sur:STAUR_2008"/>
<sequence length="85" mass="8672">MAYHQTVSTDQDTAKSIALTATDPAGAPHTYLIVTPPAFGTLSGTGAGVIYTPNVGFSGTDSYVFKASNGITNSNPATVHIGRVT</sequence>
<evidence type="ECO:0000313" key="1">
    <source>
        <dbReference type="EMBL" id="ADO69812.1"/>
    </source>
</evidence>
<reference evidence="1 2" key="1">
    <citation type="journal article" date="2011" name="Mol. Biol. Evol.">
        <title>Comparative genomic analysis of fruiting body formation in Myxococcales.</title>
        <authorList>
            <person name="Huntley S."/>
            <person name="Hamann N."/>
            <person name="Wegener-Feldbrugge S."/>
            <person name="Treuner-Lange A."/>
            <person name="Kube M."/>
            <person name="Reinhardt R."/>
            <person name="Klages S."/>
            <person name="Muller R."/>
            <person name="Ronning C.M."/>
            <person name="Nierman W.C."/>
            <person name="Sogaard-Andersen L."/>
        </authorList>
    </citation>
    <scope>NUCLEOTIDE SEQUENCE [LARGE SCALE GENOMIC DNA]</scope>
    <source>
        <strain evidence="1 2">DW4/3-1</strain>
    </source>
</reference>
<dbReference type="eggNOG" id="COG1345">
    <property type="taxonomic scope" value="Bacteria"/>
</dbReference>
<keyword evidence="2" id="KW-1185">Reference proteome</keyword>
<dbReference type="RefSeq" id="WP_013374990.1">
    <property type="nucleotide sequence ID" value="NC_014623.1"/>
</dbReference>
<evidence type="ECO:0008006" key="3">
    <source>
        <dbReference type="Google" id="ProtNLM"/>
    </source>
</evidence>
<proteinExistence type="predicted"/>
<dbReference type="EMBL" id="CP002271">
    <property type="protein sequence ID" value="ADO69812.1"/>
    <property type="molecule type" value="Genomic_DNA"/>
</dbReference>
<organism evidence="1 2">
    <name type="scientific">Stigmatella aurantiaca (strain DW4/3-1)</name>
    <dbReference type="NCBI Taxonomy" id="378806"/>
    <lineage>
        <taxon>Bacteria</taxon>
        <taxon>Pseudomonadati</taxon>
        <taxon>Myxococcota</taxon>
        <taxon>Myxococcia</taxon>
        <taxon>Myxococcales</taxon>
        <taxon>Cystobacterineae</taxon>
        <taxon>Archangiaceae</taxon>
        <taxon>Stigmatella</taxon>
    </lineage>
</organism>